<dbReference type="PANTHER" id="PTHR43370">
    <property type="entry name" value="SUGAR ABC TRANSPORTER INTEGRAL MEMBRANE PROTEIN-RELATED"/>
    <property type="match status" value="1"/>
</dbReference>
<dbReference type="GO" id="GO:0005886">
    <property type="term" value="C:plasma membrane"/>
    <property type="evidence" value="ECO:0007669"/>
    <property type="project" value="UniProtKB-SubCell"/>
</dbReference>
<organism evidence="7">
    <name type="scientific">hydrothermal vent metagenome</name>
    <dbReference type="NCBI Taxonomy" id="652676"/>
    <lineage>
        <taxon>unclassified sequences</taxon>
        <taxon>metagenomes</taxon>
        <taxon>ecological metagenomes</taxon>
    </lineage>
</organism>
<feature type="transmembrane region" description="Helical" evidence="6">
    <location>
        <begin position="138"/>
        <end position="158"/>
    </location>
</feature>
<evidence type="ECO:0000256" key="1">
    <source>
        <dbReference type="ARBA" id="ARBA00004651"/>
    </source>
</evidence>
<evidence type="ECO:0000256" key="6">
    <source>
        <dbReference type="SAM" id="Phobius"/>
    </source>
</evidence>
<gene>
    <name evidence="7" type="ORF">MNBD_ACTINO01-309</name>
</gene>
<keyword evidence="2" id="KW-1003">Cell membrane</keyword>
<accession>A0A3B0SDH2</accession>
<evidence type="ECO:0000256" key="2">
    <source>
        <dbReference type="ARBA" id="ARBA00022475"/>
    </source>
</evidence>
<feature type="transmembrane region" description="Helical" evidence="6">
    <location>
        <begin position="21"/>
        <end position="39"/>
    </location>
</feature>
<feature type="transmembrane region" description="Helical" evidence="6">
    <location>
        <begin position="356"/>
        <end position="374"/>
    </location>
</feature>
<feature type="transmembrane region" description="Helical" evidence="6">
    <location>
        <begin position="330"/>
        <end position="349"/>
    </location>
</feature>
<dbReference type="Pfam" id="PF02653">
    <property type="entry name" value="BPD_transp_2"/>
    <property type="match status" value="1"/>
</dbReference>
<protein>
    <submittedName>
        <fullName evidence="7">Nucleoside ABC transporter, permease protein 2</fullName>
    </submittedName>
</protein>
<feature type="transmembrane region" description="Helical" evidence="6">
    <location>
        <begin position="79"/>
        <end position="100"/>
    </location>
</feature>
<proteinExistence type="predicted"/>
<keyword evidence="4 6" id="KW-1133">Transmembrane helix</keyword>
<evidence type="ECO:0000256" key="3">
    <source>
        <dbReference type="ARBA" id="ARBA00022692"/>
    </source>
</evidence>
<dbReference type="GO" id="GO:0022857">
    <property type="term" value="F:transmembrane transporter activity"/>
    <property type="evidence" value="ECO:0007669"/>
    <property type="project" value="InterPro"/>
</dbReference>
<feature type="transmembrane region" description="Helical" evidence="6">
    <location>
        <begin position="106"/>
        <end position="131"/>
    </location>
</feature>
<feature type="transmembrane region" description="Helical" evidence="6">
    <location>
        <begin position="201"/>
        <end position="230"/>
    </location>
</feature>
<keyword evidence="3 6" id="KW-0812">Transmembrane</keyword>
<sequence length="419" mass="44468">MTTDTREPMVEMKNGSVNWSRWARIIAIFVVAMIALSAIQELSGTTQLTSSGTWGAALRLTVPILLAGLGGLYSERAGIVNIGLEGMMIAGTWFGAWAGWMYGPWWGVAFGVAGGLFFGLIHAIATVTFGVDQIISGVAINLLAAGAMRFLSVVTFTIGTGGGATQSPRIQGFIPTFNVPLLSPFLESVEEKGWFFFSDIAGILGGFTTTVSWLTVIGLLAVPISAWLLWKTAWGLRLRSVGENPWAAESLGVPVLRMKYWGVLISGALSGLGGAYLVLVQAGIYREGQTGGRGFIGLGALIFGNWIPAGVLAGAGLFGYADALRLRQASAVHALLLLIAVGLAAFALWKVWKKSYGAAASMAVFAVLFFLWWVTTDEVATEIVTATPYIATLLVLSLASQRLRMPAADGIPYRKGEAH</sequence>
<evidence type="ECO:0000256" key="5">
    <source>
        <dbReference type="ARBA" id="ARBA00023136"/>
    </source>
</evidence>
<name>A0A3B0SDH2_9ZZZZ</name>
<dbReference type="PANTHER" id="PTHR43370:SF1">
    <property type="entry name" value="GUANOSINE ABC TRANSPORTER PERMEASE PROTEIN NUPQ"/>
    <property type="match status" value="1"/>
</dbReference>
<evidence type="ECO:0000256" key="4">
    <source>
        <dbReference type="ARBA" id="ARBA00022989"/>
    </source>
</evidence>
<dbReference type="CDD" id="cd06580">
    <property type="entry name" value="TM_PBP1_transp_TpRbsC_like"/>
    <property type="match status" value="1"/>
</dbReference>
<dbReference type="EMBL" id="UOEI01000288">
    <property type="protein sequence ID" value="VAW00622.1"/>
    <property type="molecule type" value="Genomic_DNA"/>
</dbReference>
<reference evidence="7" key="1">
    <citation type="submission" date="2018-06" db="EMBL/GenBank/DDBJ databases">
        <authorList>
            <person name="Zhirakovskaya E."/>
        </authorList>
    </citation>
    <scope>NUCLEOTIDE SEQUENCE</scope>
</reference>
<feature type="transmembrane region" description="Helical" evidence="6">
    <location>
        <begin position="51"/>
        <end position="72"/>
    </location>
</feature>
<dbReference type="AlphaFoldDB" id="A0A3B0SDH2"/>
<feature type="transmembrane region" description="Helical" evidence="6">
    <location>
        <begin position="295"/>
        <end position="318"/>
    </location>
</feature>
<comment type="subcellular location">
    <subcellularLocation>
        <location evidence="1">Cell membrane</location>
        <topology evidence="1">Multi-pass membrane protein</topology>
    </subcellularLocation>
</comment>
<feature type="transmembrane region" description="Helical" evidence="6">
    <location>
        <begin position="260"/>
        <end position="283"/>
    </location>
</feature>
<evidence type="ECO:0000313" key="7">
    <source>
        <dbReference type="EMBL" id="VAW00622.1"/>
    </source>
</evidence>
<keyword evidence="5 6" id="KW-0472">Membrane</keyword>
<dbReference type="InterPro" id="IPR001851">
    <property type="entry name" value="ABC_transp_permease"/>
</dbReference>